<keyword evidence="3" id="KW-0539">Nucleus</keyword>
<dbReference type="InterPro" id="IPR050140">
    <property type="entry name" value="SRY-related_HMG-box_TF-like"/>
</dbReference>
<dbReference type="CDD" id="cd01389">
    <property type="entry name" value="HMG-box_ROX1-like"/>
    <property type="match status" value="1"/>
</dbReference>
<evidence type="ECO:0000256" key="1">
    <source>
        <dbReference type="ARBA" id="ARBA00023125"/>
    </source>
</evidence>
<keyword evidence="2" id="KW-0804">Transcription</keyword>
<dbReference type="EMBL" id="JBANRG010000043">
    <property type="protein sequence ID" value="KAK7446675.1"/>
    <property type="molecule type" value="Genomic_DNA"/>
</dbReference>
<evidence type="ECO:0000256" key="3">
    <source>
        <dbReference type="PROSITE-ProRule" id="PRU00267"/>
    </source>
</evidence>
<dbReference type="PROSITE" id="PS50118">
    <property type="entry name" value="HMG_BOX_2"/>
    <property type="match status" value="1"/>
</dbReference>
<organism evidence="6 7">
    <name type="scientific">Marasmiellus scandens</name>
    <dbReference type="NCBI Taxonomy" id="2682957"/>
    <lineage>
        <taxon>Eukaryota</taxon>
        <taxon>Fungi</taxon>
        <taxon>Dikarya</taxon>
        <taxon>Basidiomycota</taxon>
        <taxon>Agaricomycotina</taxon>
        <taxon>Agaricomycetes</taxon>
        <taxon>Agaricomycetidae</taxon>
        <taxon>Agaricales</taxon>
        <taxon>Marasmiineae</taxon>
        <taxon>Omphalotaceae</taxon>
        <taxon>Marasmiellus</taxon>
    </lineage>
</organism>
<dbReference type="SMART" id="SM00398">
    <property type="entry name" value="HMG"/>
    <property type="match status" value="1"/>
</dbReference>
<dbReference type="SUPFAM" id="SSF47095">
    <property type="entry name" value="HMG-box"/>
    <property type="match status" value="1"/>
</dbReference>
<evidence type="ECO:0000256" key="4">
    <source>
        <dbReference type="SAM" id="MobiDB-lite"/>
    </source>
</evidence>
<dbReference type="InterPro" id="IPR009071">
    <property type="entry name" value="HMG_box_dom"/>
</dbReference>
<feature type="compositionally biased region" description="Acidic residues" evidence="4">
    <location>
        <begin position="203"/>
        <end position="213"/>
    </location>
</feature>
<keyword evidence="7" id="KW-1185">Reference proteome</keyword>
<dbReference type="InterPro" id="IPR036910">
    <property type="entry name" value="HMG_box_dom_sf"/>
</dbReference>
<dbReference type="Gene3D" id="1.10.30.10">
    <property type="entry name" value="High mobility group box domain"/>
    <property type="match status" value="1"/>
</dbReference>
<reference evidence="6 7" key="1">
    <citation type="submission" date="2024-01" db="EMBL/GenBank/DDBJ databases">
        <title>A draft genome for the cacao thread blight pathogen Marasmiellus scandens.</title>
        <authorList>
            <person name="Baruah I.K."/>
            <person name="Leung J."/>
            <person name="Bukari Y."/>
            <person name="Amoako-Attah I."/>
            <person name="Meinhardt L.W."/>
            <person name="Bailey B.A."/>
            <person name="Cohen S.P."/>
        </authorList>
    </citation>
    <scope>NUCLEOTIDE SEQUENCE [LARGE SCALE GENOMIC DNA]</scope>
    <source>
        <strain evidence="6 7">GH-19</strain>
    </source>
</reference>
<dbReference type="Pfam" id="PF00505">
    <property type="entry name" value="HMG_box"/>
    <property type="match status" value="1"/>
</dbReference>
<feature type="compositionally biased region" description="Polar residues" evidence="4">
    <location>
        <begin position="214"/>
        <end position="225"/>
    </location>
</feature>
<keyword evidence="1 3" id="KW-0238">DNA-binding</keyword>
<evidence type="ECO:0000313" key="6">
    <source>
        <dbReference type="EMBL" id="KAK7446675.1"/>
    </source>
</evidence>
<evidence type="ECO:0000313" key="7">
    <source>
        <dbReference type="Proteomes" id="UP001498398"/>
    </source>
</evidence>
<evidence type="ECO:0000256" key="2">
    <source>
        <dbReference type="ARBA" id="ARBA00023163"/>
    </source>
</evidence>
<comment type="caution">
    <text evidence="6">The sequence shown here is derived from an EMBL/GenBank/DDBJ whole genome shotgun (WGS) entry which is preliminary data.</text>
</comment>
<name>A0ABR1J1U3_9AGAR</name>
<accession>A0ABR1J1U3</accession>
<dbReference type="Proteomes" id="UP001498398">
    <property type="component" value="Unassembled WGS sequence"/>
</dbReference>
<gene>
    <name evidence="6" type="ORF">VKT23_014370</name>
</gene>
<feature type="domain" description="HMG box" evidence="5">
    <location>
        <begin position="60"/>
        <end position="129"/>
    </location>
</feature>
<evidence type="ECO:0000259" key="5">
    <source>
        <dbReference type="PROSITE" id="PS50118"/>
    </source>
</evidence>
<protein>
    <recommendedName>
        <fullName evidence="5">HMG box domain-containing protein</fullName>
    </recommendedName>
</protein>
<dbReference type="PANTHER" id="PTHR10270">
    <property type="entry name" value="SOX TRANSCRIPTION FACTOR"/>
    <property type="match status" value="1"/>
</dbReference>
<proteinExistence type="predicted"/>
<sequence length="400" mass="44803">MSTVTPGQDIEPEGRVSFALNQTPISFTELGGLSSMYHSESALRRTSPYRPSHCKKKSHIPRPPNAFMLFCSAFVKNQYVSSSIETNHGMLSKIIGLTWQNLPDSEKLIWRAEAQVKREEHRHKFPGYKFQPLHLKAKKRKGREVEQKDSKRCEKIAELLVKGKKGEELDSAIQEFDKTHVPRIIPKFKAPLTQESFRPADEIQSEGDNEESIDASSEFGSPSRTNLERPAAFDQPLLASHQTVDSHYDPFLNRLFFGAQAENTGSAEVRRLLSSNNLATLAPTYANHGSFSSKPHSSRLLSSMRPVPSDSILQTPTYPYFYAGPTSLTPVGPDNFDGCAPIASMDSDLYPVIQPFDPLLTMFDCYLSDAQQSEPANPYILDDLDYTMYLPGSANSNFQM</sequence>
<feature type="DNA-binding region" description="HMG box" evidence="3">
    <location>
        <begin position="60"/>
        <end position="129"/>
    </location>
</feature>
<dbReference type="PANTHER" id="PTHR10270:SF161">
    <property type="entry name" value="SEX-DETERMINING REGION Y PROTEIN"/>
    <property type="match status" value="1"/>
</dbReference>
<feature type="region of interest" description="Disordered" evidence="4">
    <location>
        <begin position="195"/>
        <end position="228"/>
    </location>
</feature>